<sequence length="530" mass="59753">MKNICARGLTIKWLTVLTAALVIVLAGVLVLSFYGVPCIVDLKVASSVRLENDTEQWDRFLDLPIPVITNVYLFTVTNSEDVLKGALPVVQEVGPYVYRQNLTRRILSTDSSEDSVTYEKHTAITFDQELSGDHTEDDMVTVINPALLVLTQITSSVEQLVVTGCLEKIFPPEYVKLFIHSDVRTLMFEGFPFANMTEEMGYACNIVRNQVIQKTKVMKNVEYIYNEEFPEVVQMLKFSYLGFKTQHPDGVYTVNRGIDDISKLGTIMRWNYSPFTPYYGRMESLNNDTCKRVRGGDSMIYPPSVSKDSSFEIFSTDICRTVKLSYAGEGTYEGIKGYRFEPSEDTFYPVTPNVENDCYCTKRTLNPKGEPSCYLDGIVDVMDCFGAPLLLSFPHFLYAEKYLNGVRNLAAPNKSIHEIYLLLEPNTGIPLQGKKRVQLNVVLRPISHMPFAANLPETVLPLLWIDEGAELTQDLIDMLNDQFFDIVKIANGVKFTLIAISAAAVLVAGGILIRKKYIHWGKARIHVINK</sequence>
<dbReference type="PRINTS" id="PR01609">
    <property type="entry name" value="CD36FAMILY"/>
</dbReference>
<comment type="similarity">
    <text evidence="2">Belongs to the CD36 family.</text>
</comment>
<gene>
    <name evidence="14" type="ORF">PSYICH_LOCUS2300</name>
</gene>
<evidence type="ECO:0000256" key="3">
    <source>
        <dbReference type="ARBA" id="ARBA00022475"/>
    </source>
</evidence>
<dbReference type="PANTHER" id="PTHR11923">
    <property type="entry name" value="SCAVENGER RECEPTOR CLASS B TYPE-1 SR-B1"/>
    <property type="match status" value="1"/>
</dbReference>
<dbReference type="GO" id="GO:0005886">
    <property type="term" value="C:plasma membrane"/>
    <property type="evidence" value="ECO:0007669"/>
    <property type="project" value="UniProtKB-SubCell"/>
</dbReference>
<organism evidence="14 15">
    <name type="scientific">Psylliodes chrysocephalus</name>
    <dbReference type="NCBI Taxonomy" id="3402493"/>
    <lineage>
        <taxon>Eukaryota</taxon>
        <taxon>Metazoa</taxon>
        <taxon>Ecdysozoa</taxon>
        <taxon>Arthropoda</taxon>
        <taxon>Hexapoda</taxon>
        <taxon>Insecta</taxon>
        <taxon>Pterygota</taxon>
        <taxon>Neoptera</taxon>
        <taxon>Endopterygota</taxon>
        <taxon>Coleoptera</taxon>
        <taxon>Polyphaga</taxon>
        <taxon>Cucujiformia</taxon>
        <taxon>Chrysomeloidea</taxon>
        <taxon>Chrysomelidae</taxon>
        <taxon>Galerucinae</taxon>
        <taxon>Alticini</taxon>
        <taxon>Psylliodes</taxon>
    </lineage>
</organism>
<keyword evidence="7 13" id="KW-1133">Transmembrane helix</keyword>
<dbReference type="EMBL" id="OV651823">
    <property type="protein sequence ID" value="CAH1101004.1"/>
    <property type="molecule type" value="Genomic_DNA"/>
</dbReference>
<keyword evidence="11" id="KW-0325">Glycoprotein</keyword>
<evidence type="ECO:0000256" key="2">
    <source>
        <dbReference type="ARBA" id="ARBA00010532"/>
    </source>
</evidence>
<dbReference type="GO" id="GO:0005044">
    <property type="term" value="F:scavenger receptor activity"/>
    <property type="evidence" value="ECO:0007669"/>
    <property type="project" value="TreeGrafter"/>
</dbReference>
<evidence type="ECO:0000256" key="12">
    <source>
        <dbReference type="ARBA" id="ARBA00040645"/>
    </source>
</evidence>
<evidence type="ECO:0000256" key="6">
    <source>
        <dbReference type="ARBA" id="ARBA00022725"/>
    </source>
</evidence>
<evidence type="ECO:0000256" key="13">
    <source>
        <dbReference type="SAM" id="Phobius"/>
    </source>
</evidence>
<evidence type="ECO:0000256" key="10">
    <source>
        <dbReference type="ARBA" id="ARBA00023170"/>
    </source>
</evidence>
<evidence type="ECO:0000256" key="4">
    <source>
        <dbReference type="ARBA" id="ARBA00022606"/>
    </source>
</evidence>
<dbReference type="AlphaFoldDB" id="A0A9P0CKV3"/>
<feature type="transmembrane region" description="Helical" evidence="13">
    <location>
        <begin position="12"/>
        <end position="36"/>
    </location>
</feature>
<keyword evidence="6" id="KW-0552">Olfaction</keyword>
<feature type="transmembrane region" description="Helical" evidence="13">
    <location>
        <begin position="495"/>
        <end position="513"/>
    </location>
</feature>
<evidence type="ECO:0000256" key="11">
    <source>
        <dbReference type="ARBA" id="ARBA00023180"/>
    </source>
</evidence>
<comment type="subcellular location">
    <subcellularLocation>
        <location evidence="1">Cell membrane</location>
    </subcellularLocation>
</comment>
<name>A0A9P0CKV3_9CUCU</name>
<dbReference type="OrthoDB" id="195015at2759"/>
<dbReference type="Pfam" id="PF01130">
    <property type="entry name" value="CD36"/>
    <property type="match status" value="1"/>
</dbReference>
<keyword evidence="8 13" id="KW-0472">Membrane</keyword>
<keyword evidence="5 13" id="KW-0812">Transmembrane</keyword>
<evidence type="ECO:0000256" key="9">
    <source>
        <dbReference type="ARBA" id="ARBA00023157"/>
    </source>
</evidence>
<keyword evidence="15" id="KW-1185">Reference proteome</keyword>
<dbReference type="GO" id="GO:0007608">
    <property type="term" value="P:sensory perception of smell"/>
    <property type="evidence" value="ECO:0007669"/>
    <property type="project" value="UniProtKB-KW"/>
</dbReference>
<evidence type="ECO:0000256" key="5">
    <source>
        <dbReference type="ARBA" id="ARBA00022692"/>
    </source>
</evidence>
<dbReference type="Proteomes" id="UP001153636">
    <property type="component" value="Chromosome 11"/>
</dbReference>
<dbReference type="PANTHER" id="PTHR11923:SF109">
    <property type="entry name" value="SENSORY NEURON MEMBRANE PROTEIN 2"/>
    <property type="match status" value="1"/>
</dbReference>
<proteinExistence type="inferred from homology"/>
<keyword evidence="4" id="KW-0716">Sensory transduction</keyword>
<dbReference type="GO" id="GO:0005737">
    <property type="term" value="C:cytoplasm"/>
    <property type="evidence" value="ECO:0007669"/>
    <property type="project" value="TreeGrafter"/>
</dbReference>
<evidence type="ECO:0000256" key="8">
    <source>
        <dbReference type="ARBA" id="ARBA00023136"/>
    </source>
</evidence>
<dbReference type="InterPro" id="IPR002159">
    <property type="entry name" value="CD36_fam"/>
</dbReference>
<evidence type="ECO:0000256" key="1">
    <source>
        <dbReference type="ARBA" id="ARBA00004236"/>
    </source>
</evidence>
<accession>A0A9P0CKV3</accession>
<keyword evidence="3" id="KW-1003">Cell membrane</keyword>
<reference evidence="14" key="1">
    <citation type="submission" date="2022-01" db="EMBL/GenBank/DDBJ databases">
        <authorList>
            <person name="King R."/>
        </authorList>
    </citation>
    <scope>NUCLEOTIDE SEQUENCE</scope>
</reference>
<keyword evidence="10" id="KW-0675">Receptor</keyword>
<protein>
    <recommendedName>
        <fullName evidence="12">Sensory neuron membrane protein 2</fullName>
    </recommendedName>
</protein>
<evidence type="ECO:0000313" key="15">
    <source>
        <dbReference type="Proteomes" id="UP001153636"/>
    </source>
</evidence>
<keyword evidence="9" id="KW-1015">Disulfide bond</keyword>
<evidence type="ECO:0000256" key="7">
    <source>
        <dbReference type="ARBA" id="ARBA00022989"/>
    </source>
</evidence>
<evidence type="ECO:0000313" key="14">
    <source>
        <dbReference type="EMBL" id="CAH1101004.1"/>
    </source>
</evidence>